<keyword evidence="9" id="KW-1133">Transmembrane helix</keyword>
<keyword evidence="5" id="KW-0812">Transmembrane</keyword>
<evidence type="ECO:0000256" key="9">
    <source>
        <dbReference type="ARBA" id="ARBA00022989"/>
    </source>
</evidence>
<dbReference type="Proteomes" id="UP000070412">
    <property type="component" value="Unassembled WGS sequence"/>
</dbReference>
<dbReference type="SUPFAM" id="SSF53383">
    <property type="entry name" value="PLP-dependent transferases"/>
    <property type="match status" value="1"/>
</dbReference>
<dbReference type="PANTHER" id="PTHR42735:SF6">
    <property type="entry name" value="SPHINGOSINE-1-PHOSPHATE LYASE 1"/>
    <property type="match status" value="1"/>
</dbReference>
<evidence type="ECO:0000256" key="10">
    <source>
        <dbReference type="ARBA" id="ARBA00023098"/>
    </source>
</evidence>
<reference evidence="18" key="2">
    <citation type="submission" date="2020-01" db="EMBL/GenBank/DDBJ databases">
        <authorList>
            <person name="Korhonen P.K.K."/>
            <person name="Guangxu M.G."/>
            <person name="Wang T.W."/>
            <person name="Stroehlein A.J.S."/>
            <person name="Young N.D."/>
            <person name="Ang C.-S.A."/>
            <person name="Fernando D.W.F."/>
            <person name="Lu H.L."/>
            <person name="Taylor S.T."/>
            <person name="Ehtesham M.E.M."/>
            <person name="Najaraj S.H.N."/>
            <person name="Harsha G.H.G."/>
            <person name="Madugundu A.M."/>
            <person name="Renuse S.R."/>
            <person name="Holt D.H."/>
            <person name="Pandey A.P."/>
            <person name="Papenfuss A.P."/>
            <person name="Gasser R.B.G."/>
            <person name="Fischer K.F."/>
        </authorList>
    </citation>
    <scope>NUCLEOTIDE SEQUENCE</scope>
    <source>
        <strain evidence="18">SSS_KF_BRIS2020</strain>
    </source>
</reference>
<evidence type="ECO:0000256" key="14">
    <source>
        <dbReference type="ARBA" id="ARBA00038965"/>
    </source>
</evidence>
<dbReference type="PANTHER" id="PTHR42735">
    <property type="match status" value="1"/>
</dbReference>
<sequence>MNSLFQYPLNLTTMIIVRNLIEENEIYRNLRAQIDRFLDPYSRIQVLLFTMIFCLFSQKIISFISENEFSFATIITHLFRFVINLPILKTFVKNEMKKIDKTIEAKCREIFCDQKFLVELPQKGLSVDSILDKLRVYKTLSKIDFRHGRVSGAIYSNLNDDSTRLFKEIYAETSYTNPLHPDIFPGIAKMEAEVVRMVINLYNGHENCCGSLTSGGTESIILAVKAYRDYGRKIRGIIKPELVLPDTAHAAFHKACQYFNVKLRLIPVDSRTFEANIRAMERAINRNTIALVGSACAFPHGIIDDIQSLAKIGLKHSIPVHVDCCLGGFIVPFVKDAGFPIEPVDFSVKGVTSISCDTHKYGYAPKGSSIIMYSDTKYRIHQYSVQTDWPGGIYASPTIAGSRCGANIATCWASLLHYGYDGYVEATRLILQTQRKLKNELEKISEIFILGDPKLTVIAIGSNEFDIFRLSDLMTEKGWNMNPLQFPSAVHICLTMMHVPENVIEEFIVDLKNSIKICISEPKKKTTSAGAIYGMAQSIPDRSMVSDIACQYLNAISSTS</sequence>
<proteinExistence type="inferred from homology"/>
<keyword evidence="8" id="KW-0746">Sphingolipid metabolism</keyword>
<evidence type="ECO:0000313" key="18">
    <source>
        <dbReference type="EMBL" id="KAF7492621.1"/>
    </source>
</evidence>
<keyword evidence="10" id="KW-0443">Lipid metabolism</keyword>
<dbReference type="Gene3D" id="6.10.140.2150">
    <property type="match status" value="1"/>
</dbReference>
<organism evidence="18">
    <name type="scientific">Sarcoptes scabiei</name>
    <name type="common">Itch mite</name>
    <name type="synonym">Acarus scabiei</name>
    <dbReference type="NCBI Taxonomy" id="52283"/>
    <lineage>
        <taxon>Eukaryota</taxon>
        <taxon>Metazoa</taxon>
        <taxon>Ecdysozoa</taxon>
        <taxon>Arthropoda</taxon>
        <taxon>Chelicerata</taxon>
        <taxon>Arachnida</taxon>
        <taxon>Acari</taxon>
        <taxon>Acariformes</taxon>
        <taxon>Sarcoptiformes</taxon>
        <taxon>Astigmata</taxon>
        <taxon>Psoroptidia</taxon>
        <taxon>Sarcoptoidea</taxon>
        <taxon>Sarcoptidae</taxon>
        <taxon>Sarcoptinae</taxon>
        <taxon>Sarcoptes</taxon>
    </lineage>
</organism>
<evidence type="ECO:0000256" key="16">
    <source>
        <dbReference type="PIRSR" id="PIRSR602129-50"/>
    </source>
</evidence>
<dbReference type="FunFam" id="6.10.140.2150:FF:000001">
    <property type="entry name" value="Sphingosine-1-phosphate lyase 1"/>
    <property type="match status" value="1"/>
</dbReference>
<protein>
    <recommendedName>
        <fullName evidence="14">sphinganine-1-phosphate aldolase</fullName>
        <ecNumber evidence="14">4.1.2.27</ecNumber>
    </recommendedName>
    <alternativeName>
        <fullName evidence="15">Sphingosine-1-phosphate aldolase</fullName>
    </alternativeName>
</protein>
<keyword evidence="11" id="KW-0472">Membrane</keyword>
<evidence type="ECO:0000256" key="5">
    <source>
        <dbReference type="ARBA" id="ARBA00022692"/>
    </source>
</evidence>
<dbReference type="EMBL" id="WVUK01000056">
    <property type="protein sequence ID" value="KAF7492621.1"/>
    <property type="molecule type" value="Genomic_DNA"/>
</dbReference>
<gene>
    <name evidence="18" type="primary">SSS_952g</name>
    <name evidence="18" type="ORF">SSS_952</name>
</gene>
<comment type="pathway">
    <text evidence="3">Lipid metabolism; sphingolipid metabolism.</text>
</comment>
<evidence type="ECO:0000256" key="13">
    <source>
        <dbReference type="ARBA" id="ARBA00038302"/>
    </source>
</evidence>
<keyword evidence="20" id="KW-1185">Reference proteome</keyword>
<evidence type="ECO:0000256" key="11">
    <source>
        <dbReference type="ARBA" id="ARBA00023136"/>
    </source>
</evidence>
<evidence type="ECO:0000256" key="12">
    <source>
        <dbReference type="ARBA" id="ARBA00023239"/>
    </source>
</evidence>
<dbReference type="InterPro" id="IPR050477">
    <property type="entry name" value="GrpII_AminoAcid_Decarb"/>
</dbReference>
<dbReference type="FunFam" id="3.40.640.10:FF:000020">
    <property type="entry name" value="sphingosine-1-phosphate lyase 1"/>
    <property type="match status" value="1"/>
</dbReference>
<evidence type="ECO:0000313" key="20">
    <source>
        <dbReference type="Proteomes" id="UP000070412"/>
    </source>
</evidence>
<evidence type="ECO:0000256" key="7">
    <source>
        <dbReference type="ARBA" id="ARBA00022898"/>
    </source>
</evidence>
<evidence type="ECO:0000256" key="3">
    <source>
        <dbReference type="ARBA" id="ARBA00004760"/>
    </source>
</evidence>
<dbReference type="EnsemblMetazoa" id="SSS_952s_mrna">
    <property type="protein sequence ID" value="KAF7492621.1"/>
    <property type="gene ID" value="SSS_952"/>
</dbReference>
<evidence type="ECO:0000256" key="17">
    <source>
        <dbReference type="RuleBase" id="RU000382"/>
    </source>
</evidence>
<dbReference type="GO" id="GO:0005789">
    <property type="term" value="C:endoplasmic reticulum membrane"/>
    <property type="evidence" value="ECO:0007669"/>
    <property type="project" value="UniProtKB-SubCell"/>
</dbReference>
<comment type="subcellular location">
    <subcellularLocation>
        <location evidence="2">Endoplasmic reticulum membrane</location>
        <topology evidence="2">Single-pass membrane protein</topology>
    </subcellularLocation>
</comment>
<dbReference type="Gene3D" id="3.90.1150.10">
    <property type="entry name" value="Aspartate Aminotransferase, domain 1"/>
    <property type="match status" value="1"/>
</dbReference>
<evidence type="ECO:0000256" key="6">
    <source>
        <dbReference type="ARBA" id="ARBA00022824"/>
    </source>
</evidence>
<dbReference type="Pfam" id="PF00282">
    <property type="entry name" value="Pyridoxal_deC"/>
    <property type="match status" value="1"/>
</dbReference>
<evidence type="ECO:0000256" key="2">
    <source>
        <dbReference type="ARBA" id="ARBA00004389"/>
    </source>
</evidence>
<dbReference type="InterPro" id="IPR015421">
    <property type="entry name" value="PyrdxlP-dep_Trfase_major"/>
</dbReference>
<evidence type="ECO:0000256" key="15">
    <source>
        <dbReference type="ARBA" id="ARBA00042568"/>
    </source>
</evidence>
<dbReference type="InterPro" id="IPR015422">
    <property type="entry name" value="PyrdxlP-dep_Trfase_small"/>
</dbReference>
<dbReference type="AlphaFoldDB" id="A0A834RBV5"/>
<name>A0A834RBV5_SARSC</name>
<evidence type="ECO:0000256" key="1">
    <source>
        <dbReference type="ARBA" id="ARBA00001933"/>
    </source>
</evidence>
<dbReference type="Gene3D" id="3.40.640.10">
    <property type="entry name" value="Type I PLP-dependent aspartate aminotransferase-like (Major domain)"/>
    <property type="match status" value="1"/>
</dbReference>
<keyword evidence="7 16" id="KW-0663">Pyridoxal phosphate</keyword>
<reference evidence="20" key="1">
    <citation type="journal article" date="2020" name="PLoS Negl. Trop. Dis.">
        <title>High-quality nuclear genome for Sarcoptes scabiei-A critical resource for a neglected parasite.</title>
        <authorList>
            <person name="Korhonen P.K."/>
            <person name="Gasser R.B."/>
            <person name="Ma G."/>
            <person name="Wang T."/>
            <person name="Stroehlein A.J."/>
            <person name="Young N.D."/>
            <person name="Ang C.S."/>
            <person name="Fernando D.D."/>
            <person name="Lu H.C."/>
            <person name="Taylor S."/>
            <person name="Reynolds S.L."/>
            <person name="Mofiz E."/>
            <person name="Najaraj S.H."/>
            <person name="Gowda H."/>
            <person name="Madugundu A."/>
            <person name="Renuse S."/>
            <person name="Holt D."/>
            <person name="Pandey A."/>
            <person name="Papenfuss A.T."/>
            <person name="Fischer K."/>
        </authorList>
    </citation>
    <scope>NUCLEOTIDE SEQUENCE [LARGE SCALE GENOMIC DNA]</scope>
</reference>
<comment type="similarity">
    <text evidence="13">Belongs to the group II decarboxylase family. Sphingosine-1-phosphate lyase subfamily.</text>
</comment>
<evidence type="ECO:0000256" key="4">
    <source>
        <dbReference type="ARBA" id="ARBA00004991"/>
    </source>
</evidence>
<dbReference type="GO" id="GO:0008117">
    <property type="term" value="F:sphinganine-1-phosphate aldolase activity"/>
    <property type="evidence" value="ECO:0007669"/>
    <property type="project" value="UniProtKB-EC"/>
</dbReference>
<reference evidence="19" key="3">
    <citation type="submission" date="2022-06" db="UniProtKB">
        <authorList>
            <consortium name="EnsemblMetazoa"/>
        </authorList>
    </citation>
    <scope>IDENTIFICATION</scope>
</reference>
<dbReference type="GO" id="GO:0030170">
    <property type="term" value="F:pyridoxal phosphate binding"/>
    <property type="evidence" value="ECO:0007669"/>
    <property type="project" value="InterPro"/>
</dbReference>
<keyword evidence="6" id="KW-0256">Endoplasmic reticulum</keyword>
<dbReference type="InterPro" id="IPR015424">
    <property type="entry name" value="PyrdxlP-dep_Trfase"/>
</dbReference>
<comment type="pathway">
    <text evidence="4">Sphingolipid metabolism.</text>
</comment>
<comment type="cofactor">
    <cofactor evidence="1 16 17">
        <name>pyridoxal 5'-phosphate</name>
        <dbReference type="ChEBI" id="CHEBI:597326"/>
    </cofactor>
</comment>
<dbReference type="GO" id="GO:0019752">
    <property type="term" value="P:carboxylic acid metabolic process"/>
    <property type="evidence" value="ECO:0007669"/>
    <property type="project" value="InterPro"/>
</dbReference>
<accession>A0A834RBV5</accession>
<dbReference type="GO" id="GO:0030149">
    <property type="term" value="P:sphingolipid catabolic process"/>
    <property type="evidence" value="ECO:0007669"/>
    <property type="project" value="TreeGrafter"/>
</dbReference>
<dbReference type="EC" id="4.1.2.27" evidence="14"/>
<evidence type="ECO:0000313" key="19">
    <source>
        <dbReference type="EnsemblMetazoa" id="KAF7492621.1"/>
    </source>
</evidence>
<feature type="modified residue" description="N6-(pyridoxal phosphate)lysine" evidence="16">
    <location>
        <position position="360"/>
    </location>
</feature>
<evidence type="ECO:0000256" key="8">
    <source>
        <dbReference type="ARBA" id="ARBA00022919"/>
    </source>
</evidence>
<keyword evidence="12 17" id="KW-0456">Lyase</keyword>
<dbReference type="InterPro" id="IPR002129">
    <property type="entry name" value="PyrdxlP-dep_de-COase"/>
</dbReference>
<dbReference type="OrthoDB" id="10254570at2759"/>